<gene>
    <name evidence="2" type="ORF">B0T18DRAFT_421002</name>
</gene>
<sequence>MRFSRLRRYRRPDRITDKKRSSLPDLQPRGRETQIVHESYRRPRRAEENSSPQIHRSFLAEDWER</sequence>
<dbReference type="Proteomes" id="UP001172155">
    <property type="component" value="Unassembled WGS sequence"/>
</dbReference>
<dbReference type="EMBL" id="JAUKUD010000007">
    <property type="protein sequence ID" value="KAK0737999.1"/>
    <property type="molecule type" value="Genomic_DNA"/>
</dbReference>
<feature type="compositionally biased region" description="Basic residues" evidence="1">
    <location>
        <begin position="1"/>
        <end position="11"/>
    </location>
</feature>
<accession>A0AA40BPF3</accession>
<dbReference type="AlphaFoldDB" id="A0AA40BPF3"/>
<feature type="compositionally biased region" description="Basic and acidic residues" evidence="1">
    <location>
        <begin position="12"/>
        <end position="48"/>
    </location>
</feature>
<feature type="region of interest" description="Disordered" evidence="1">
    <location>
        <begin position="1"/>
        <end position="65"/>
    </location>
</feature>
<organism evidence="2 3">
    <name type="scientific">Schizothecium vesticola</name>
    <dbReference type="NCBI Taxonomy" id="314040"/>
    <lineage>
        <taxon>Eukaryota</taxon>
        <taxon>Fungi</taxon>
        <taxon>Dikarya</taxon>
        <taxon>Ascomycota</taxon>
        <taxon>Pezizomycotina</taxon>
        <taxon>Sordariomycetes</taxon>
        <taxon>Sordariomycetidae</taxon>
        <taxon>Sordariales</taxon>
        <taxon>Schizotheciaceae</taxon>
        <taxon>Schizothecium</taxon>
    </lineage>
</organism>
<reference evidence="2" key="1">
    <citation type="submission" date="2023-06" db="EMBL/GenBank/DDBJ databases">
        <title>Genome-scale phylogeny and comparative genomics of the fungal order Sordariales.</title>
        <authorList>
            <consortium name="Lawrence Berkeley National Laboratory"/>
            <person name="Hensen N."/>
            <person name="Bonometti L."/>
            <person name="Westerberg I."/>
            <person name="Brannstrom I.O."/>
            <person name="Guillou S."/>
            <person name="Cros-Aarteil S."/>
            <person name="Calhoun S."/>
            <person name="Haridas S."/>
            <person name="Kuo A."/>
            <person name="Mondo S."/>
            <person name="Pangilinan J."/>
            <person name="Riley R."/>
            <person name="LaButti K."/>
            <person name="Andreopoulos B."/>
            <person name="Lipzen A."/>
            <person name="Chen C."/>
            <person name="Yanf M."/>
            <person name="Daum C."/>
            <person name="Ng V."/>
            <person name="Clum A."/>
            <person name="Steindorff A."/>
            <person name="Ohm R."/>
            <person name="Martin F."/>
            <person name="Silar P."/>
            <person name="Natvig D."/>
            <person name="Lalanne C."/>
            <person name="Gautier V."/>
            <person name="Ament-velasquez S.L."/>
            <person name="Kruys A."/>
            <person name="Hutchinson M.I."/>
            <person name="Powell A.J."/>
            <person name="Barry K."/>
            <person name="Miller A.N."/>
            <person name="Grigoriev I.V."/>
            <person name="Debuchy R."/>
            <person name="Gladieux P."/>
            <person name="Thoren M.H."/>
            <person name="Johannesson H."/>
        </authorList>
    </citation>
    <scope>NUCLEOTIDE SEQUENCE</scope>
    <source>
        <strain evidence="2">SMH3187-1</strain>
    </source>
</reference>
<proteinExistence type="predicted"/>
<evidence type="ECO:0000256" key="1">
    <source>
        <dbReference type="SAM" id="MobiDB-lite"/>
    </source>
</evidence>
<protein>
    <submittedName>
        <fullName evidence="2">Uncharacterized protein</fullName>
    </submittedName>
</protein>
<keyword evidence="3" id="KW-1185">Reference proteome</keyword>
<comment type="caution">
    <text evidence="2">The sequence shown here is derived from an EMBL/GenBank/DDBJ whole genome shotgun (WGS) entry which is preliminary data.</text>
</comment>
<evidence type="ECO:0000313" key="2">
    <source>
        <dbReference type="EMBL" id="KAK0737999.1"/>
    </source>
</evidence>
<evidence type="ECO:0000313" key="3">
    <source>
        <dbReference type="Proteomes" id="UP001172155"/>
    </source>
</evidence>
<name>A0AA40BPF3_9PEZI</name>